<comment type="similarity">
    <text evidence="1">Belongs to the HSP15 family.</text>
</comment>
<accession>A0ABS1BIH6</accession>
<feature type="region of interest" description="Disordered" evidence="5">
    <location>
        <begin position="95"/>
        <end position="132"/>
    </location>
</feature>
<evidence type="ECO:0000313" key="8">
    <source>
        <dbReference type="Proteomes" id="UP000660024"/>
    </source>
</evidence>
<dbReference type="InterPro" id="IPR002942">
    <property type="entry name" value="S4_RNA-bd"/>
</dbReference>
<name>A0ABS1BIH6_9SPHI</name>
<feature type="domain" description="RNA-binding S4" evidence="6">
    <location>
        <begin position="5"/>
        <end position="67"/>
    </location>
</feature>
<keyword evidence="8" id="KW-1185">Reference proteome</keyword>
<reference evidence="7 8" key="1">
    <citation type="submission" date="2020-12" db="EMBL/GenBank/DDBJ databases">
        <title>Bacterial novel species Pedobacter sp. SD-b isolated from soil.</title>
        <authorList>
            <person name="Jung H.-Y."/>
        </authorList>
    </citation>
    <scope>NUCLEOTIDE SEQUENCE [LARGE SCALE GENOMIC DNA]</scope>
    <source>
        <strain evidence="7 8">SD-b</strain>
    </source>
</reference>
<dbReference type="Pfam" id="PF01479">
    <property type="entry name" value="S4"/>
    <property type="match status" value="1"/>
</dbReference>
<dbReference type="SUPFAM" id="SSF55174">
    <property type="entry name" value="Alpha-L RNA-binding motif"/>
    <property type="match status" value="1"/>
</dbReference>
<evidence type="ECO:0000256" key="1">
    <source>
        <dbReference type="ARBA" id="ARBA00008396"/>
    </source>
</evidence>
<dbReference type="InterPro" id="IPR025708">
    <property type="entry name" value="HSP15"/>
</dbReference>
<organism evidence="7 8">
    <name type="scientific">Pedobacter segetis</name>
    <dbReference type="NCBI Taxonomy" id="2793069"/>
    <lineage>
        <taxon>Bacteria</taxon>
        <taxon>Pseudomonadati</taxon>
        <taxon>Bacteroidota</taxon>
        <taxon>Sphingobacteriia</taxon>
        <taxon>Sphingobacteriales</taxon>
        <taxon>Sphingobacteriaceae</taxon>
        <taxon>Pedobacter</taxon>
    </lineage>
</organism>
<evidence type="ECO:0000256" key="3">
    <source>
        <dbReference type="ARBA" id="ARBA00023125"/>
    </source>
</evidence>
<proteinExistence type="inferred from homology"/>
<protein>
    <submittedName>
        <fullName evidence="7">RNA-binding S4 domain-containing protein</fullName>
    </submittedName>
</protein>
<dbReference type="RefSeq" id="WP_200585563.1">
    <property type="nucleotide sequence ID" value="NZ_JAEHFY010000008.1"/>
</dbReference>
<comment type="caution">
    <text evidence="7">The sequence shown here is derived from an EMBL/GenBank/DDBJ whole genome shotgun (WGS) entry which is preliminary data.</text>
</comment>
<feature type="compositionally biased region" description="Acidic residues" evidence="5">
    <location>
        <begin position="121"/>
        <end position="132"/>
    </location>
</feature>
<dbReference type="Proteomes" id="UP000660024">
    <property type="component" value="Unassembled WGS sequence"/>
</dbReference>
<gene>
    <name evidence="7" type="ORF">I5M32_06680</name>
</gene>
<evidence type="ECO:0000259" key="6">
    <source>
        <dbReference type="SMART" id="SM00363"/>
    </source>
</evidence>
<evidence type="ECO:0000256" key="2">
    <source>
        <dbReference type="ARBA" id="ARBA00022884"/>
    </source>
</evidence>
<dbReference type="EMBL" id="JAEHFY010000008">
    <property type="protein sequence ID" value="MBK0382643.1"/>
    <property type="molecule type" value="Genomic_DNA"/>
</dbReference>
<dbReference type="PIRSF" id="PIRSF016821">
    <property type="entry name" value="HSP15"/>
    <property type="match status" value="1"/>
</dbReference>
<dbReference type="PROSITE" id="PS50889">
    <property type="entry name" value="S4"/>
    <property type="match status" value="1"/>
</dbReference>
<evidence type="ECO:0000256" key="5">
    <source>
        <dbReference type="SAM" id="MobiDB-lite"/>
    </source>
</evidence>
<keyword evidence="3" id="KW-0238">DNA-binding</keyword>
<evidence type="ECO:0000313" key="7">
    <source>
        <dbReference type="EMBL" id="MBK0382643.1"/>
    </source>
</evidence>
<evidence type="ECO:0000256" key="4">
    <source>
        <dbReference type="PROSITE-ProRule" id="PRU00182"/>
    </source>
</evidence>
<dbReference type="InterPro" id="IPR036986">
    <property type="entry name" value="S4_RNA-bd_sf"/>
</dbReference>
<dbReference type="CDD" id="cd00165">
    <property type="entry name" value="S4"/>
    <property type="match status" value="1"/>
</dbReference>
<dbReference type="Gene3D" id="3.10.290.10">
    <property type="entry name" value="RNA-binding S4 domain"/>
    <property type="match status" value="1"/>
</dbReference>
<keyword evidence="2 4" id="KW-0694">RNA-binding</keyword>
<dbReference type="SMART" id="SM00363">
    <property type="entry name" value="S4"/>
    <property type="match status" value="1"/>
</dbReference>
<sequence>MAEKLRIDKYLWSIRLFKTRSLATDACKAGRVKKEGTNIKPSHEVKVGEVYQVSKAIEKKTIKVLELLPSRVDAKKAVLAYADLTPPEETAKYKSMFHSPVLKRDRGTGRPTKKDRRDIDELSDGFFGDDED</sequence>